<dbReference type="EC" id="3.6.4.13" evidence="1"/>
<accession>A0A1D2A991</accession>
<dbReference type="PROSITE" id="PS51195">
    <property type="entry name" value="Q_MOTIF"/>
    <property type="match status" value="1"/>
</dbReference>
<dbReference type="GO" id="GO:0003723">
    <property type="term" value="F:RNA binding"/>
    <property type="evidence" value="ECO:0007669"/>
    <property type="project" value="TreeGrafter"/>
</dbReference>
<evidence type="ECO:0000259" key="8">
    <source>
        <dbReference type="PROSITE" id="PS51194"/>
    </source>
</evidence>
<proteinExistence type="predicted"/>
<dbReference type="InterPro" id="IPR001650">
    <property type="entry name" value="Helicase_C-like"/>
</dbReference>
<dbReference type="GO" id="GO:0016787">
    <property type="term" value="F:hydrolase activity"/>
    <property type="evidence" value="ECO:0007669"/>
    <property type="project" value="UniProtKB-KW"/>
</dbReference>
<dbReference type="SUPFAM" id="SSF52540">
    <property type="entry name" value="P-loop containing nucleoside triphosphate hydrolases"/>
    <property type="match status" value="1"/>
</dbReference>
<keyword evidence="2" id="KW-0547">Nucleotide-binding</keyword>
<feature type="domain" description="Helicase C-terminal" evidence="8">
    <location>
        <begin position="371"/>
        <end position="522"/>
    </location>
</feature>
<keyword evidence="5" id="KW-0067">ATP-binding</keyword>
<gene>
    <name evidence="10" type="ORF">g.8009</name>
</gene>
<dbReference type="AlphaFoldDB" id="A0A1D2A991"/>
<evidence type="ECO:0000256" key="4">
    <source>
        <dbReference type="ARBA" id="ARBA00022806"/>
    </source>
</evidence>
<reference evidence="10" key="1">
    <citation type="submission" date="2015-08" db="EMBL/GenBank/DDBJ databases">
        <authorList>
            <person name="Babu N.S."/>
            <person name="Beckwith C.J."/>
            <person name="Beseler K.G."/>
            <person name="Brison A."/>
            <person name="Carone J.V."/>
            <person name="Caskin T.P."/>
            <person name="Diamond M."/>
            <person name="Durham M.E."/>
            <person name="Foxe J.M."/>
            <person name="Go M."/>
            <person name="Henderson B.A."/>
            <person name="Jones I.B."/>
            <person name="McGettigan J.A."/>
            <person name="Micheletti S.J."/>
            <person name="Nasrallah M.E."/>
            <person name="Ortiz D."/>
            <person name="Piller C.R."/>
            <person name="Privatt S.R."/>
            <person name="Schneider S.L."/>
            <person name="Sharp S."/>
            <person name="Smith T.C."/>
            <person name="Stanton J.D."/>
            <person name="Ullery H.E."/>
            <person name="Wilson R.J."/>
            <person name="Serrano M.G."/>
            <person name="Buck G."/>
            <person name="Lee V."/>
            <person name="Wang Y."/>
            <person name="Carvalho R."/>
            <person name="Voegtly L."/>
            <person name="Shi R."/>
            <person name="Duckworth R."/>
            <person name="Johnson A."/>
            <person name="Loviza R."/>
            <person name="Walstead R."/>
            <person name="Shah Z."/>
            <person name="Kiflezghi M."/>
            <person name="Wade K."/>
            <person name="Ball S.L."/>
            <person name="Bradley K.W."/>
            <person name="Asai D.J."/>
            <person name="Bowman C.A."/>
            <person name="Russell D.A."/>
            <person name="Pope W.H."/>
            <person name="Jacobs-Sera D."/>
            <person name="Hendrix R.W."/>
            <person name="Hatfull G.F."/>
        </authorList>
    </citation>
    <scope>NUCLEOTIDE SEQUENCE</scope>
</reference>
<dbReference type="InterPro" id="IPR027417">
    <property type="entry name" value="P-loop_NTPase"/>
</dbReference>
<dbReference type="Pfam" id="PF02151">
    <property type="entry name" value="UVR"/>
    <property type="match status" value="1"/>
</dbReference>
<dbReference type="GO" id="GO:0003724">
    <property type="term" value="F:RNA helicase activity"/>
    <property type="evidence" value="ECO:0007669"/>
    <property type="project" value="UniProtKB-EC"/>
</dbReference>
<protein>
    <recommendedName>
        <fullName evidence="1">RNA helicase</fullName>
        <ecNumber evidence="1">3.6.4.13</ecNumber>
    </recommendedName>
</protein>
<dbReference type="Pfam" id="PF00270">
    <property type="entry name" value="DEAD"/>
    <property type="match status" value="1"/>
</dbReference>
<name>A0A1D2A991_AUXPR</name>
<keyword evidence="4" id="KW-0347">Helicase</keyword>
<evidence type="ECO:0000256" key="6">
    <source>
        <dbReference type="PROSITE-ProRule" id="PRU00552"/>
    </source>
</evidence>
<evidence type="ECO:0000313" key="10">
    <source>
        <dbReference type="EMBL" id="JAT75641.1"/>
    </source>
</evidence>
<dbReference type="InterPro" id="IPR001943">
    <property type="entry name" value="UVR_dom"/>
</dbReference>
<dbReference type="InterPro" id="IPR014001">
    <property type="entry name" value="Helicase_ATP-bd"/>
</dbReference>
<evidence type="ECO:0000256" key="2">
    <source>
        <dbReference type="ARBA" id="ARBA00022741"/>
    </source>
</evidence>
<dbReference type="InterPro" id="IPR050547">
    <property type="entry name" value="DEAD_box_RNA_helicases"/>
</dbReference>
<dbReference type="InterPro" id="IPR014014">
    <property type="entry name" value="RNA_helicase_DEAD_Q_motif"/>
</dbReference>
<evidence type="ECO:0000256" key="5">
    <source>
        <dbReference type="ARBA" id="ARBA00022840"/>
    </source>
</evidence>
<evidence type="ECO:0000259" key="7">
    <source>
        <dbReference type="PROSITE" id="PS51192"/>
    </source>
</evidence>
<feature type="domain" description="DEAD-box RNA helicase Q" evidence="9">
    <location>
        <begin position="97"/>
        <end position="125"/>
    </location>
</feature>
<keyword evidence="3" id="KW-0378">Hydrolase</keyword>
<dbReference type="PROSITE" id="PS51194">
    <property type="entry name" value="HELICASE_CTER"/>
    <property type="match status" value="1"/>
</dbReference>
<dbReference type="PROSITE" id="PS51192">
    <property type="entry name" value="HELICASE_ATP_BIND_1"/>
    <property type="match status" value="1"/>
</dbReference>
<dbReference type="SMART" id="SM00490">
    <property type="entry name" value="HELICc"/>
    <property type="match status" value="1"/>
</dbReference>
<dbReference type="Pfam" id="PF00271">
    <property type="entry name" value="Helicase_C"/>
    <property type="match status" value="1"/>
</dbReference>
<dbReference type="PANTHER" id="PTHR47963:SF8">
    <property type="entry name" value="ATP-DEPENDENT RNA HELICASE DEAD"/>
    <property type="match status" value="1"/>
</dbReference>
<dbReference type="PANTHER" id="PTHR47963">
    <property type="entry name" value="DEAD-BOX ATP-DEPENDENT RNA HELICASE 47, MITOCHONDRIAL"/>
    <property type="match status" value="1"/>
</dbReference>
<feature type="short sequence motif" description="Q motif" evidence="6">
    <location>
        <begin position="97"/>
        <end position="125"/>
    </location>
</feature>
<feature type="domain" description="Helicase ATP-binding" evidence="7">
    <location>
        <begin position="128"/>
        <end position="338"/>
    </location>
</feature>
<evidence type="ECO:0000256" key="1">
    <source>
        <dbReference type="ARBA" id="ARBA00012552"/>
    </source>
</evidence>
<dbReference type="EMBL" id="GDKF01002981">
    <property type="protein sequence ID" value="JAT75641.1"/>
    <property type="molecule type" value="Transcribed_RNA"/>
</dbReference>
<evidence type="ECO:0000256" key="3">
    <source>
        <dbReference type="ARBA" id="ARBA00022801"/>
    </source>
</evidence>
<sequence length="542" mass="56687">MHQITPAARLCLLYPVRIPSSRVFRCATVHRKHAFVRRLRAGYARAEASPGPNHTPASEDLNLLHTELHAAVASQDFSRASQLRDRIAATTGSPPPGSWEELGLPPWLADRARQLGFTLPTTTQARAIPALLSGTDACVTAQTGSGKTLAFVLPALAALDASPALYPEDLEGPQVVIIVPTRDLGVQVTMLMYQLLGGSLNRGHVPGTPGNMFNYSGPRGIKVRGQLLPEEVEAARGDGYLDAVHAVVGTPELIAAAMQMPGGVEIVQHAKLLVIDEADACAEAATKALDSVLSAALGPAISPRPAVVLVGASLVASATPQLFRTRGWLRDEQSVIVPGSGTTPLGPPASVRHRYIAIERKEQALATLCRQLQADYQGSGPDEAPPRTIVFAPSEAQAAAIADPLRRVLWGAARLSVLLPGGADALRTLSAFRDGSATLLVTTPAAARGLDLPAVQAVYCLGPPADAAQHAHVVGRLGRIGGGPGTATSLVTPGAELEQLRAVAAELGVQVEPLAAPEAVPLDPEAGVQRLRKGLDDLFSMY</sequence>
<dbReference type="GO" id="GO:0005524">
    <property type="term" value="F:ATP binding"/>
    <property type="evidence" value="ECO:0007669"/>
    <property type="project" value="UniProtKB-KW"/>
</dbReference>
<dbReference type="Gene3D" id="3.40.50.300">
    <property type="entry name" value="P-loop containing nucleotide triphosphate hydrolases"/>
    <property type="match status" value="2"/>
</dbReference>
<dbReference type="SMART" id="SM00487">
    <property type="entry name" value="DEXDc"/>
    <property type="match status" value="1"/>
</dbReference>
<dbReference type="InterPro" id="IPR011545">
    <property type="entry name" value="DEAD/DEAH_box_helicase_dom"/>
</dbReference>
<evidence type="ECO:0000259" key="9">
    <source>
        <dbReference type="PROSITE" id="PS51195"/>
    </source>
</evidence>
<organism evidence="10">
    <name type="scientific">Auxenochlorella protothecoides</name>
    <name type="common">Green microalga</name>
    <name type="synonym">Chlorella protothecoides</name>
    <dbReference type="NCBI Taxonomy" id="3075"/>
    <lineage>
        <taxon>Eukaryota</taxon>
        <taxon>Viridiplantae</taxon>
        <taxon>Chlorophyta</taxon>
        <taxon>core chlorophytes</taxon>
        <taxon>Trebouxiophyceae</taxon>
        <taxon>Chlorellales</taxon>
        <taxon>Chlorellaceae</taxon>
        <taxon>Auxenochlorella</taxon>
    </lineage>
</organism>